<comment type="caution">
    <text evidence="2">The sequence shown here is derived from an EMBL/GenBank/DDBJ whole genome shotgun (WGS) entry which is preliminary data.</text>
</comment>
<organism evidence="2 3">
    <name type="scientific">Dactylosporangium cerinum</name>
    <dbReference type="NCBI Taxonomy" id="1434730"/>
    <lineage>
        <taxon>Bacteria</taxon>
        <taxon>Bacillati</taxon>
        <taxon>Actinomycetota</taxon>
        <taxon>Actinomycetes</taxon>
        <taxon>Micromonosporales</taxon>
        <taxon>Micromonosporaceae</taxon>
        <taxon>Dactylosporangium</taxon>
    </lineage>
</organism>
<dbReference type="InterPro" id="IPR011009">
    <property type="entry name" value="Kinase-like_dom_sf"/>
</dbReference>
<dbReference type="Gene3D" id="3.30.200.20">
    <property type="entry name" value="Phosphorylase Kinase, domain 1"/>
    <property type="match status" value="1"/>
</dbReference>
<gene>
    <name evidence="2" type="ORF">ACFPIJ_07430</name>
</gene>
<dbReference type="CDD" id="cd05155">
    <property type="entry name" value="APH_ChoK_like_1"/>
    <property type="match status" value="1"/>
</dbReference>
<dbReference type="PANTHER" id="PTHR21310">
    <property type="entry name" value="AMINOGLYCOSIDE PHOSPHOTRANSFERASE-RELATED-RELATED"/>
    <property type="match status" value="1"/>
</dbReference>
<accession>A0ABV9VQF8</accession>
<dbReference type="Gene3D" id="3.90.1200.10">
    <property type="match status" value="1"/>
</dbReference>
<keyword evidence="2" id="KW-0808">Transferase</keyword>
<dbReference type="GO" id="GO:0016740">
    <property type="term" value="F:transferase activity"/>
    <property type="evidence" value="ECO:0007669"/>
    <property type="project" value="UniProtKB-KW"/>
</dbReference>
<dbReference type="Proteomes" id="UP001595912">
    <property type="component" value="Unassembled WGS sequence"/>
</dbReference>
<proteinExistence type="predicted"/>
<dbReference type="RefSeq" id="WP_380113883.1">
    <property type="nucleotide sequence ID" value="NZ_JBHSIU010000010.1"/>
</dbReference>
<dbReference type="PANTHER" id="PTHR21310:SF42">
    <property type="entry name" value="BIFUNCTIONAL AAC_APH"/>
    <property type="match status" value="1"/>
</dbReference>
<evidence type="ECO:0000259" key="1">
    <source>
        <dbReference type="Pfam" id="PF01636"/>
    </source>
</evidence>
<dbReference type="InterPro" id="IPR002575">
    <property type="entry name" value="Aminoglycoside_PTrfase"/>
</dbReference>
<sequence>MTPVAASVVASLIRTQHPSFAAPLRLVASGWDNTVYRLGSSWSVRLPHREVAVPLLVNEQRWLPHLAPLLPVPVPVPVAVGVPAGEYPWPWSINRWLPGRPATAVPVAARIAFAADLARCFAGLHVSAPPSAPANVFRGVPLADRAVAVRERLAGDGFPAPLREVWESALEAPPWTGAPVWLHADPHPANLLVGADGRLAGLIDFGDLTSGDPATDLAAAWMVFDAPGRAAFRAALSELVPLDEATWQRARGWALSIGSAVAVGSADNPEMAAIAAHALAQVLLPA</sequence>
<reference evidence="3" key="1">
    <citation type="journal article" date="2019" name="Int. J. Syst. Evol. Microbiol.">
        <title>The Global Catalogue of Microorganisms (GCM) 10K type strain sequencing project: providing services to taxonomists for standard genome sequencing and annotation.</title>
        <authorList>
            <consortium name="The Broad Institute Genomics Platform"/>
            <consortium name="The Broad Institute Genome Sequencing Center for Infectious Disease"/>
            <person name="Wu L."/>
            <person name="Ma J."/>
        </authorList>
    </citation>
    <scope>NUCLEOTIDE SEQUENCE [LARGE SCALE GENOMIC DNA]</scope>
    <source>
        <strain evidence="3">CGMCC 4.7152</strain>
    </source>
</reference>
<keyword evidence="3" id="KW-1185">Reference proteome</keyword>
<dbReference type="InterPro" id="IPR051678">
    <property type="entry name" value="AGP_Transferase"/>
</dbReference>
<evidence type="ECO:0000313" key="3">
    <source>
        <dbReference type="Proteomes" id="UP001595912"/>
    </source>
</evidence>
<evidence type="ECO:0000313" key="2">
    <source>
        <dbReference type="EMBL" id="MFC4997653.1"/>
    </source>
</evidence>
<dbReference type="EMBL" id="JBHSIU010000010">
    <property type="protein sequence ID" value="MFC4997653.1"/>
    <property type="molecule type" value="Genomic_DNA"/>
</dbReference>
<dbReference type="Pfam" id="PF01636">
    <property type="entry name" value="APH"/>
    <property type="match status" value="1"/>
</dbReference>
<protein>
    <submittedName>
        <fullName evidence="2">Aminoglycoside phosphotransferase family protein</fullName>
        <ecNumber evidence="2">2.7.-.-</ecNumber>
    </submittedName>
</protein>
<dbReference type="SUPFAM" id="SSF56112">
    <property type="entry name" value="Protein kinase-like (PK-like)"/>
    <property type="match status" value="1"/>
</dbReference>
<name>A0ABV9VQF8_9ACTN</name>
<dbReference type="EC" id="2.7.-.-" evidence="2"/>
<feature type="domain" description="Aminoglycoside phosphotransferase" evidence="1">
    <location>
        <begin position="24"/>
        <end position="253"/>
    </location>
</feature>